<keyword evidence="1" id="KW-0175">Coiled coil</keyword>
<organism evidence="3 4">
    <name type="scientific">Acinetobacter modestus</name>
    <dbReference type="NCBI Taxonomy" id="1776740"/>
    <lineage>
        <taxon>Bacteria</taxon>
        <taxon>Pseudomonadati</taxon>
        <taxon>Pseudomonadota</taxon>
        <taxon>Gammaproteobacteria</taxon>
        <taxon>Moraxellales</taxon>
        <taxon>Moraxellaceae</taxon>
        <taxon>Acinetobacter</taxon>
    </lineage>
</organism>
<evidence type="ECO:0000256" key="1">
    <source>
        <dbReference type="SAM" id="Coils"/>
    </source>
</evidence>
<dbReference type="EMBL" id="APRP01000022">
    <property type="protein sequence ID" value="ENX00346.1"/>
    <property type="molecule type" value="Genomic_DNA"/>
</dbReference>
<comment type="caution">
    <text evidence="3">The sequence shown here is derived from an EMBL/GenBank/DDBJ whole genome shotgun (WGS) entry which is preliminary data.</text>
</comment>
<dbReference type="eggNOG" id="ENOG5031RB4">
    <property type="taxonomic scope" value="Bacteria"/>
</dbReference>
<dbReference type="RefSeq" id="WP_005217177.1">
    <property type="nucleotide sequence ID" value="NZ_KB850089.1"/>
</dbReference>
<keyword evidence="2" id="KW-1133">Transmembrane helix</keyword>
<dbReference type="PATRIC" id="fig|1217705.3.peg.1958"/>
<evidence type="ECO:0000256" key="2">
    <source>
        <dbReference type="SAM" id="Phobius"/>
    </source>
</evidence>
<feature type="coiled-coil region" evidence="1">
    <location>
        <begin position="202"/>
        <end position="229"/>
    </location>
</feature>
<sequence length="290" mass="33011">MLSQNKLNVSQNAFLFSIIMHVFIVIVLLNFAVEKNDHITSNIKITLISASSVNHKDAMFLSSKDSQTTATIDQPQPQPQPQPISETIFNSAVPANTSTENQVPDFFSIDEHVNSSKIEHTYDPLLDAQNRAKKAIKEAKDVSNLYQSNIKPMETEFLEKNQLSSLKLETDSFSFYKVEIIDTPKDFERYSSLIHVSKATSSGEEEIKINQLNEQITELLHENRLALTNKKSKNIEFIIDPVNRIILINLSSESLKMDHNLKSLLENMSFDAILMDSNLNEKAYFFRVEI</sequence>
<keyword evidence="2" id="KW-0812">Transmembrane</keyword>
<name>N9N418_9GAMM</name>
<feature type="transmembrane region" description="Helical" evidence="2">
    <location>
        <begin position="12"/>
        <end position="33"/>
    </location>
</feature>
<accession>N9N418</accession>
<reference evidence="3 4" key="1">
    <citation type="submission" date="2013-02" db="EMBL/GenBank/DDBJ databases">
        <title>The Genome Sequence of Acinetobacter sp. ANC 3862.</title>
        <authorList>
            <consortium name="The Broad Institute Genome Sequencing Platform"/>
            <consortium name="The Broad Institute Genome Sequencing Center for Infectious Disease"/>
            <person name="Cerqueira G."/>
            <person name="Feldgarden M."/>
            <person name="Courvalin P."/>
            <person name="Perichon B."/>
            <person name="Grillot-Courvalin C."/>
            <person name="Clermont D."/>
            <person name="Rocha E."/>
            <person name="Yoon E.-J."/>
            <person name="Nemec A."/>
            <person name="Walker B."/>
            <person name="Young S.K."/>
            <person name="Zeng Q."/>
            <person name="Gargeya S."/>
            <person name="Fitzgerald M."/>
            <person name="Haas B."/>
            <person name="Abouelleil A."/>
            <person name="Alvarado L."/>
            <person name="Arachchi H.M."/>
            <person name="Berlin A.M."/>
            <person name="Chapman S.B."/>
            <person name="Dewar J."/>
            <person name="Goldberg J."/>
            <person name="Griggs A."/>
            <person name="Gujja S."/>
            <person name="Hansen M."/>
            <person name="Howarth C."/>
            <person name="Imamovic A."/>
            <person name="Larimer J."/>
            <person name="McCowan C."/>
            <person name="Murphy C."/>
            <person name="Neiman D."/>
            <person name="Pearson M."/>
            <person name="Priest M."/>
            <person name="Roberts A."/>
            <person name="Saif S."/>
            <person name="Shea T."/>
            <person name="Sisk P."/>
            <person name="Sykes S."/>
            <person name="Wortman J."/>
            <person name="Nusbaum C."/>
            <person name="Birren B."/>
        </authorList>
    </citation>
    <scope>NUCLEOTIDE SEQUENCE [LARGE SCALE GENOMIC DNA]</scope>
    <source>
        <strain evidence="3 4">ANC 3862</strain>
    </source>
</reference>
<evidence type="ECO:0000313" key="3">
    <source>
        <dbReference type="EMBL" id="ENX00346.1"/>
    </source>
</evidence>
<keyword evidence="2" id="KW-0472">Membrane</keyword>
<gene>
    <name evidence="3" type="ORF">F900_02016</name>
</gene>
<protein>
    <submittedName>
        <fullName evidence="3">Uncharacterized protein</fullName>
    </submittedName>
</protein>
<dbReference type="AlphaFoldDB" id="N9N418"/>
<dbReference type="HOGENOM" id="CLU_985623_0_0_6"/>
<evidence type="ECO:0000313" key="4">
    <source>
        <dbReference type="Proteomes" id="UP000013248"/>
    </source>
</evidence>
<dbReference type="STRING" id="1217705.F900_02016"/>
<dbReference type="Proteomes" id="UP000013248">
    <property type="component" value="Unassembled WGS sequence"/>
</dbReference>
<proteinExistence type="predicted"/>